<accession>A0A8S5T4T2</accession>
<feature type="compositionally biased region" description="Basic residues" evidence="1">
    <location>
        <begin position="25"/>
        <end position="34"/>
    </location>
</feature>
<dbReference type="EMBL" id="BK032745">
    <property type="protein sequence ID" value="DAF58019.1"/>
    <property type="molecule type" value="Genomic_DNA"/>
</dbReference>
<organism evidence="2">
    <name type="scientific">Siphoviridae sp. ctrpM6</name>
    <dbReference type="NCBI Taxonomy" id="2827956"/>
    <lineage>
        <taxon>Viruses</taxon>
        <taxon>Duplodnaviria</taxon>
        <taxon>Heunggongvirae</taxon>
        <taxon>Uroviricota</taxon>
        <taxon>Caudoviricetes</taxon>
    </lineage>
</organism>
<name>A0A8S5T4T2_9CAUD</name>
<evidence type="ECO:0000313" key="2">
    <source>
        <dbReference type="EMBL" id="DAF58019.1"/>
    </source>
</evidence>
<protein>
    <submittedName>
        <fullName evidence="2">Uncharacterized protein</fullName>
    </submittedName>
</protein>
<proteinExistence type="predicted"/>
<feature type="region of interest" description="Disordered" evidence="1">
    <location>
        <begin position="1"/>
        <end position="34"/>
    </location>
</feature>
<reference evidence="2" key="1">
    <citation type="journal article" date="2021" name="Proc. Natl. Acad. Sci. U.S.A.">
        <title>A Catalog of Tens of Thousands of Viruses from Human Metagenomes Reveals Hidden Associations with Chronic Diseases.</title>
        <authorList>
            <person name="Tisza M.J."/>
            <person name="Buck C.B."/>
        </authorList>
    </citation>
    <scope>NUCLEOTIDE SEQUENCE</scope>
    <source>
        <strain evidence="2">CtrpM6</strain>
    </source>
</reference>
<sequence>MSKKSPRMTSHPRATDLKSQGVKLNKLKSGKFIS</sequence>
<evidence type="ECO:0000256" key="1">
    <source>
        <dbReference type="SAM" id="MobiDB-lite"/>
    </source>
</evidence>